<evidence type="ECO:0000313" key="2">
    <source>
        <dbReference type="EMBL" id="MBD2802979.1"/>
    </source>
</evidence>
<dbReference type="AlphaFoldDB" id="A0AAW3Z208"/>
<organism evidence="2">
    <name type="scientific">Xenorhabdus szentirmaii</name>
    <dbReference type="NCBI Taxonomy" id="290112"/>
    <lineage>
        <taxon>Bacteria</taxon>
        <taxon>Pseudomonadati</taxon>
        <taxon>Pseudomonadota</taxon>
        <taxon>Gammaproteobacteria</taxon>
        <taxon>Enterobacterales</taxon>
        <taxon>Morganellaceae</taxon>
        <taxon>Xenorhabdus</taxon>
    </lineage>
</organism>
<comment type="caution">
    <text evidence="2">The sequence shown here is derived from an EMBL/GenBank/DDBJ whole genome shotgun (WGS) entry which is preliminary data.</text>
</comment>
<dbReference type="EMBL" id="JACXBF010000564">
    <property type="protein sequence ID" value="MBD2802979.1"/>
    <property type="molecule type" value="Genomic_DNA"/>
</dbReference>
<reference evidence="2" key="1">
    <citation type="submission" date="2020-09" db="EMBL/GenBank/DDBJ databases">
        <authorList>
            <person name="Palma L."/>
            <person name="Caballero P."/>
            <person name="Berry C."/>
            <person name="Del Valle E."/>
        </authorList>
    </citation>
    <scope>NUCLEOTIDE SEQUENCE</scope>
    <source>
        <strain evidence="2">M</strain>
    </source>
</reference>
<keyword evidence="1" id="KW-0812">Transmembrane</keyword>
<reference evidence="2" key="2">
    <citation type="journal article" date="2024" name="Toxins">
        <title>Genome Sequence Analysis of Native Xenorhabdus Strains Isolated from Entomopathogenic Nematodes in Argentina.</title>
        <authorList>
            <person name="Palma L."/>
            <person name="Frizzo L."/>
            <person name="Kaiser S."/>
            <person name="Berry C."/>
            <person name="Caballero P."/>
            <person name="Bode H.B."/>
            <person name="Del Valle E.E."/>
        </authorList>
    </citation>
    <scope>NUCLEOTIDE SEQUENCE</scope>
    <source>
        <strain evidence="2">M</strain>
    </source>
</reference>
<gene>
    <name evidence="2" type="ORF">ID854_21655</name>
</gene>
<proteinExistence type="predicted"/>
<name>A0AAW3Z208_9GAMM</name>
<sequence>MNNNDKSMSNDMAQNKITVLSNVKINRLRTDYLNNNLFVEVTSPAFSGMRVYILAYADYSISGTGIYLALLEALKNRNRYITSLRVGGNPPTPAVGYISGIMIEVKGTPPDPHPPW</sequence>
<accession>A0AAW3Z208</accession>
<evidence type="ECO:0008006" key="3">
    <source>
        <dbReference type="Google" id="ProtNLM"/>
    </source>
</evidence>
<feature type="transmembrane region" description="Helical" evidence="1">
    <location>
        <begin position="51"/>
        <end position="71"/>
    </location>
</feature>
<keyword evidence="1" id="KW-1133">Transmembrane helix</keyword>
<keyword evidence="1" id="KW-0472">Membrane</keyword>
<evidence type="ECO:0000256" key="1">
    <source>
        <dbReference type="SAM" id="Phobius"/>
    </source>
</evidence>
<dbReference type="Proteomes" id="UP001193920">
    <property type="component" value="Unassembled WGS sequence"/>
</dbReference>
<dbReference type="RefSeq" id="WP_323869850.1">
    <property type="nucleotide sequence ID" value="NZ_JACXBF010000564.1"/>
</dbReference>
<protein>
    <recommendedName>
        <fullName evidence="3">Bacteriophage protein</fullName>
    </recommendedName>
</protein>